<evidence type="ECO:0000259" key="3">
    <source>
        <dbReference type="SMART" id="SM00849"/>
    </source>
</evidence>
<dbReference type="SUPFAM" id="SSF51197">
    <property type="entry name" value="Clavaminate synthase-like"/>
    <property type="match status" value="1"/>
</dbReference>
<proteinExistence type="predicted"/>
<dbReference type="Pfam" id="PF02668">
    <property type="entry name" value="TauD"/>
    <property type="match status" value="1"/>
</dbReference>
<dbReference type="PANTHER" id="PTHR37285:SF5">
    <property type="entry name" value="SPORE WALL MATURATION PROTEIN DIT1"/>
    <property type="match status" value="1"/>
</dbReference>
<feature type="region of interest" description="Disordered" evidence="2">
    <location>
        <begin position="1231"/>
        <end position="1269"/>
    </location>
</feature>
<dbReference type="GO" id="GO:0016491">
    <property type="term" value="F:oxidoreductase activity"/>
    <property type="evidence" value="ECO:0007669"/>
    <property type="project" value="UniProtKB-KW"/>
</dbReference>
<dbReference type="InterPro" id="IPR036866">
    <property type="entry name" value="RibonucZ/Hydroxyglut_hydro"/>
</dbReference>
<dbReference type="Pfam" id="PF05141">
    <property type="entry name" value="DIT1_PvcA"/>
    <property type="match status" value="1"/>
</dbReference>
<dbReference type="PANTHER" id="PTHR37285">
    <property type="entry name" value="SPORE WALL MATURATION PROTEIN DIT1"/>
    <property type="match status" value="1"/>
</dbReference>
<keyword evidence="1" id="KW-0560">Oxidoreductase</keyword>
<dbReference type="Pfam" id="PF12706">
    <property type="entry name" value="Lactamase_B_2"/>
    <property type="match status" value="1"/>
</dbReference>
<dbReference type="Gene3D" id="3.40.50.12650">
    <property type="match status" value="1"/>
</dbReference>
<dbReference type="Gene3D" id="3.60.15.10">
    <property type="entry name" value="Ribonuclease Z/Hydroxyacylglutathione hydrolase-like"/>
    <property type="match status" value="1"/>
</dbReference>
<evidence type="ECO:0000256" key="2">
    <source>
        <dbReference type="SAM" id="MobiDB-lite"/>
    </source>
</evidence>
<dbReference type="InterPro" id="IPR007817">
    <property type="entry name" value="Isocyanide_synthase_DIT1"/>
</dbReference>
<gene>
    <name evidence="4" type="ORF">VFPBJ_05017</name>
</gene>
<feature type="compositionally biased region" description="Basic and acidic residues" evidence="2">
    <location>
        <begin position="1242"/>
        <end position="1253"/>
    </location>
</feature>
<reference evidence="4 5" key="1">
    <citation type="submission" date="2016-01" db="EMBL/GenBank/DDBJ databases">
        <title>Biosynthesis of antibiotic leucinostatins and their inhibition on Phytophthora in bio-control Purpureocillium lilacinum.</title>
        <authorList>
            <person name="Wang G."/>
            <person name="Liu Z."/>
            <person name="Lin R."/>
            <person name="Li E."/>
            <person name="Mao Z."/>
            <person name="Ling J."/>
            <person name="Yin W."/>
            <person name="Xie B."/>
        </authorList>
    </citation>
    <scope>NUCLEOTIDE SEQUENCE [LARGE SCALE GENOMIC DNA]</scope>
    <source>
        <strain evidence="4">PLBJ-1</strain>
    </source>
</reference>
<feature type="region of interest" description="Disordered" evidence="2">
    <location>
        <begin position="1138"/>
        <end position="1159"/>
    </location>
</feature>
<sequence length="1311" mass="145111">MPMAVGPVSAPAELEVPVPKGADADLSLAGLPGSLPTTLDTEALNTASKILRVIDRYRLRKTPGAPVRADEGALKFLAVIYSHVRAGEAVPMCLPAFPFKSPNSSTKVLGKLPDRAEELALAHLNGLCLAIGDIYPPGAKLTIISDGLVYNDLLGVPDKDVWAYGEALRTLALQKGFTNIQFCRLRDLVSIPLPEQLDEMTYVANASNFRRALLNTFSRPDWEWKVVSQSEDVCLTYRGYIKFLETDLQDVYPLRDDRTKSKYKRGIEYIAKEMMARGDAFASAVRQKYRDHVRLSIHPSTGAAKLSISLLPTTTMFTTPWHCTVAVKVDGSIVSGMRSEFANDENMELVHENGRPSYFREKSELFKWGEAKGGITCEPIYPSGWLIRPANGSGAMKIGDVDAGKVRALSEINSPVIMRGFFEKPNEDVFIEKSREFGEPLPWKFGLLLKVKDHGADTRGLNNVLSAEWMPFHYDGLFKTTKKINENGEESLVSVPPHFQFFAGATASPRTTGFTLFSSSTQIFKHLPAGYTVEGLTGKTWSVSTSSFDQTVLKGIPLIESHPTTGKPCLRYHEPWPQSKTKFDATNVRIEGCDESESAAICEAIDSALHDRRVAYYHIWEKGDLVVSDNILMMHTRSDFNAGSDRELWLDFFRAHAGTPPPLACFLSHVHSDHLAGLESLRSPFVYCSAGTREILLRLERYPCRINYAQGILDTRQQTYKHLSKVLKPLPLETSTVIELQPGHRIRVTLFDANHCPGSVMFLIEGDGKAVLYTGDVRCEPWFVNSLARNPLVLEYASGIKTLDKIYLDTSFTSDVVFQTKSQGIEELLQKIAKYPTDTVFHFQAWTYGYEDVWVALSKALDSPIHVDDYKMRVYGSLRSRLPDKHSTVDLHLTSSAPSLVGHMCGNTVVPGCLTTETNVRLHSCEKGNMCSPARDPAVVSIRPVIAHLPDGSDLTEAGIGGGGEDLEREAELAFPFQEDLGALIELIGASEELSEENRGMIVSALTNVFTSGHNMPLKLDIAMSDGEPASLQPIVRALSRLSGPRSPRNIPKPQLSDGLPKTIYFPYSRHSSYPELCQLVAQFRPKDVWPCTVDRKQWMADGISIASLFGRFCSGSKFEHDSQIALWPRAKMSVRESEALETQVPDPADTQPRSESDLAPGIAFSKAASSRIRQPTQRECPVPDRMVSLLPDTQCFGGNQPSSPDVQFVEAIPRQGSESHCSAEIQASMHEPHLASHKRKREDEAADNHADEASDSQRTQASWASAISASHSLARREAYERMLENADGGNWKSITLLSTDGHHTIEDQEL</sequence>
<feature type="domain" description="Metallo-beta-lactamase" evidence="3">
    <location>
        <begin position="613"/>
        <end position="821"/>
    </location>
</feature>
<name>A0A179GYR4_PURLI</name>
<comment type="caution">
    <text evidence="4">The sequence shown here is derived from an EMBL/GenBank/DDBJ whole genome shotgun (WGS) entry which is preliminary data.</text>
</comment>
<dbReference type="EMBL" id="LSBH01000003">
    <property type="protein sequence ID" value="OAQ82433.1"/>
    <property type="molecule type" value="Genomic_DNA"/>
</dbReference>
<dbReference type="SUPFAM" id="SSF56281">
    <property type="entry name" value="Metallo-hydrolase/oxidoreductase"/>
    <property type="match status" value="1"/>
</dbReference>
<dbReference type="InterPro" id="IPR042098">
    <property type="entry name" value="TauD-like_sf"/>
</dbReference>
<dbReference type="SMART" id="SM00849">
    <property type="entry name" value="Lactamase_B"/>
    <property type="match status" value="1"/>
</dbReference>
<dbReference type="InterPro" id="IPR003819">
    <property type="entry name" value="TauD/TfdA-like"/>
</dbReference>
<evidence type="ECO:0000256" key="1">
    <source>
        <dbReference type="ARBA" id="ARBA00023002"/>
    </source>
</evidence>
<protein>
    <submittedName>
        <fullName evidence="4">Pyoverdine/dityrosine biosynthesis protein</fullName>
    </submittedName>
</protein>
<evidence type="ECO:0000313" key="5">
    <source>
        <dbReference type="Proteomes" id="UP000078240"/>
    </source>
</evidence>
<organism evidence="4 5">
    <name type="scientific">Purpureocillium lilacinum</name>
    <name type="common">Paecilomyces lilacinus</name>
    <dbReference type="NCBI Taxonomy" id="33203"/>
    <lineage>
        <taxon>Eukaryota</taxon>
        <taxon>Fungi</taxon>
        <taxon>Dikarya</taxon>
        <taxon>Ascomycota</taxon>
        <taxon>Pezizomycotina</taxon>
        <taxon>Sordariomycetes</taxon>
        <taxon>Hypocreomycetidae</taxon>
        <taxon>Hypocreales</taxon>
        <taxon>Ophiocordycipitaceae</taxon>
        <taxon>Purpureocillium</taxon>
    </lineage>
</organism>
<dbReference type="Proteomes" id="UP000078240">
    <property type="component" value="Unassembled WGS sequence"/>
</dbReference>
<dbReference type="InterPro" id="IPR001279">
    <property type="entry name" value="Metallo-B-lactamas"/>
</dbReference>
<evidence type="ECO:0000313" key="4">
    <source>
        <dbReference type="EMBL" id="OAQ82433.1"/>
    </source>
</evidence>
<dbReference type="Gene3D" id="3.60.130.10">
    <property type="entry name" value="Clavaminate synthase-like"/>
    <property type="match status" value="1"/>
</dbReference>
<accession>A0A179GYR4</accession>